<dbReference type="Pfam" id="PF13305">
    <property type="entry name" value="TetR_C_33"/>
    <property type="match status" value="1"/>
</dbReference>
<feature type="DNA-binding region" description="H-T-H motif" evidence="4">
    <location>
        <begin position="38"/>
        <end position="57"/>
    </location>
</feature>
<dbReference type="Proteomes" id="UP000271554">
    <property type="component" value="Chromosome"/>
</dbReference>
<dbReference type="GO" id="GO:0000976">
    <property type="term" value="F:transcription cis-regulatory region binding"/>
    <property type="evidence" value="ECO:0007669"/>
    <property type="project" value="TreeGrafter"/>
</dbReference>
<proteinExistence type="predicted"/>
<dbReference type="GO" id="GO:0003700">
    <property type="term" value="F:DNA-binding transcription factor activity"/>
    <property type="evidence" value="ECO:0007669"/>
    <property type="project" value="TreeGrafter"/>
</dbReference>
<evidence type="ECO:0000313" key="6">
    <source>
        <dbReference type="EMBL" id="AYG85071.1"/>
    </source>
</evidence>
<dbReference type="EMBL" id="CP032698">
    <property type="protein sequence ID" value="AYG85071.1"/>
    <property type="molecule type" value="Genomic_DNA"/>
</dbReference>
<evidence type="ECO:0000259" key="5">
    <source>
        <dbReference type="PROSITE" id="PS50977"/>
    </source>
</evidence>
<evidence type="ECO:0000256" key="3">
    <source>
        <dbReference type="ARBA" id="ARBA00023163"/>
    </source>
</evidence>
<dbReference type="PANTHER" id="PTHR30055">
    <property type="entry name" value="HTH-TYPE TRANSCRIPTIONAL REGULATOR RUTR"/>
    <property type="match status" value="1"/>
</dbReference>
<feature type="domain" description="HTH tetR-type" evidence="5">
    <location>
        <begin position="15"/>
        <end position="75"/>
    </location>
</feature>
<accession>A0A387HPY8</accession>
<dbReference type="PANTHER" id="PTHR30055:SF209">
    <property type="entry name" value="POSSIBLE TRANSCRIPTIONAL REGULATORY PROTEIN (PROBABLY TETR-FAMILY)"/>
    <property type="match status" value="1"/>
</dbReference>
<evidence type="ECO:0000256" key="1">
    <source>
        <dbReference type="ARBA" id="ARBA00023015"/>
    </source>
</evidence>
<keyword evidence="1" id="KW-0805">Transcription regulation</keyword>
<dbReference type="AlphaFoldDB" id="A0A387HPY8"/>
<keyword evidence="7" id="KW-1185">Reference proteome</keyword>
<reference evidence="6 7" key="1">
    <citation type="submission" date="2018-10" db="EMBL/GenBank/DDBJ databases">
        <title>Relationship between Morphology and Antimicrobial Activity in Streptomyces.</title>
        <authorList>
            <person name="Kang H.J."/>
            <person name="Kim S.B."/>
        </authorList>
    </citation>
    <scope>NUCLEOTIDE SEQUENCE [LARGE SCALE GENOMIC DNA]</scope>
    <source>
        <strain evidence="6 7">BH38</strain>
    </source>
</reference>
<dbReference type="Pfam" id="PF00440">
    <property type="entry name" value="TetR_N"/>
    <property type="match status" value="1"/>
</dbReference>
<dbReference type="InterPro" id="IPR009057">
    <property type="entry name" value="Homeodomain-like_sf"/>
</dbReference>
<dbReference type="InterPro" id="IPR001647">
    <property type="entry name" value="HTH_TetR"/>
</dbReference>
<dbReference type="Gene3D" id="1.10.10.60">
    <property type="entry name" value="Homeodomain-like"/>
    <property type="match status" value="1"/>
</dbReference>
<dbReference type="InterPro" id="IPR036271">
    <property type="entry name" value="Tet_transcr_reg_TetR-rel_C_sf"/>
</dbReference>
<keyword evidence="2 4" id="KW-0238">DNA-binding</keyword>
<protein>
    <recommendedName>
        <fullName evidence="5">HTH tetR-type domain-containing protein</fullName>
    </recommendedName>
</protein>
<evidence type="ECO:0000256" key="2">
    <source>
        <dbReference type="ARBA" id="ARBA00023125"/>
    </source>
</evidence>
<evidence type="ECO:0000313" key="7">
    <source>
        <dbReference type="Proteomes" id="UP000271554"/>
    </source>
</evidence>
<dbReference type="KEGG" id="shun:DWB77_07287"/>
<evidence type="ECO:0000256" key="4">
    <source>
        <dbReference type="PROSITE-ProRule" id="PRU00335"/>
    </source>
</evidence>
<dbReference type="PROSITE" id="PS50977">
    <property type="entry name" value="HTH_TETR_2"/>
    <property type="match status" value="1"/>
</dbReference>
<sequence>MGKLLPMGRPRTNDAAVRERLVACATEMFATHPQESVTVRALATAAGTSTAAVYTLFQGKDGLIREVRDQAVAGLFQDLTAVPGSKAALEDLYALAVAYRQWGREHRHLYAVLFGGAQSFVPSTRVGDRDPVRPLVTAIDRAVADRILEGDTTLIAVSLWVALHGLVTLELAGGLDGAAAETAFRSTIDAVLRGWATPAAFPGLRRPDPVP</sequence>
<dbReference type="Gene3D" id="1.10.357.10">
    <property type="entry name" value="Tetracycline Repressor, domain 2"/>
    <property type="match status" value="1"/>
</dbReference>
<dbReference type="SUPFAM" id="SSF48498">
    <property type="entry name" value="Tetracyclin repressor-like, C-terminal domain"/>
    <property type="match status" value="1"/>
</dbReference>
<gene>
    <name evidence="6" type="ORF">DWB77_07287</name>
</gene>
<organism evidence="6 7">
    <name type="scientific">Streptomyces hundungensis</name>
    <dbReference type="NCBI Taxonomy" id="1077946"/>
    <lineage>
        <taxon>Bacteria</taxon>
        <taxon>Bacillati</taxon>
        <taxon>Actinomycetota</taxon>
        <taxon>Actinomycetes</taxon>
        <taxon>Kitasatosporales</taxon>
        <taxon>Streptomycetaceae</taxon>
        <taxon>Streptomyces</taxon>
    </lineage>
</organism>
<keyword evidence="3" id="KW-0804">Transcription</keyword>
<dbReference type="SUPFAM" id="SSF46689">
    <property type="entry name" value="Homeodomain-like"/>
    <property type="match status" value="1"/>
</dbReference>
<name>A0A387HPY8_9ACTN</name>
<dbReference type="InterPro" id="IPR025996">
    <property type="entry name" value="MT1864/Rv1816-like_C"/>
</dbReference>
<dbReference type="InterPro" id="IPR050109">
    <property type="entry name" value="HTH-type_TetR-like_transc_reg"/>
</dbReference>